<comment type="caution">
    <text evidence="1">The sequence shown here is derived from an EMBL/GenBank/DDBJ whole genome shotgun (WGS) entry which is preliminary data.</text>
</comment>
<name>A0A2T3WCK2_9DEIO</name>
<reference evidence="1 2" key="1">
    <citation type="submission" date="2018-03" db="EMBL/GenBank/DDBJ databases">
        <title>Draft genome of Deinococcus sp. OD32.</title>
        <authorList>
            <person name="Wang X.-P."/>
            <person name="Du Z.-J."/>
        </authorList>
    </citation>
    <scope>NUCLEOTIDE SEQUENCE [LARGE SCALE GENOMIC DNA]</scope>
    <source>
        <strain evidence="1 2">OD32</strain>
    </source>
</reference>
<proteinExistence type="predicted"/>
<evidence type="ECO:0000313" key="1">
    <source>
        <dbReference type="EMBL" id="PTA69629.1"/>
    </source>
</evidence>
<dbReference type="AlphaFoldDB" id="A0A2T3WCK2"/>
<protein>
    <submittedName>
        <fullName evidence="1">Uncharacterized protein</fullName>
    </submittedName>
</protein>
<dbReference type="EMBL" id="PYSV01000001">
    <property type="protein sequence ID" value="PTA69629.1"/>
    <property type="molecule type" value="Genomic_DNA"/>
</dbReference>
<evidence type="ECO:0000313" key="2">
    <source>
        <dbReference type="Proteomes" id="UP000240317"/>
    </source>
</evidence>
<organism evidence="1 2">
    <name type="scientific">Deinococcus arcticus</name>
    <dbReference type="NCBI Taxonomy" id="2136176"/>
    <lineage>
        <taxon>Bacteria</taxon>
        <taxon>Thermotogati</taxon>
        <taxon>Deinococcota</taxon>
        <taxon>Deinococci</taxon>
        <taxon>Deinococcales</taxon>
        <taxon>Deinococcaceae</taxon>
        <taxon>Deinococcus</taxon>
    </lineage>
</organism>
<accession>A0A2T3WCK2</accession>
<gene>
    <name evidence="1" type="ORF">C8263_00990</name>
</gene>
<dbReference type="Proteomes" id="UP000240317">
    <property type="component" value="Unassembled WGS sequence"/>
</dbReference>
<sequence>MTVVDPVDPVRNFRLLSYQSQYTLPADYTDTRTGTVYPKGTSIICDNLSTRLGVTLDWDGTINEVSARLQGRDTGTTRTVSSNPLGDRYSAKPSTFEFVVGPNTAPLSIGQKGLSAQDIVVTPVRTFTVKGATFVDVQARSSDGTVTPLRQSVQALPVADCTL</sequence>
<keyword evidence="2" id="KW-1185">Reference proteome</keyword>